<evidence type="ECO:0000313" key="11">
    <source>
        <dbReference type="Proteomes" id="UP001178507"/>
    </source>
</evidence>
<evidence type="ECO:0000256" key="7">
    <source>
        <dbReference type="ARBA" id="ARBA00044757"/>
    </source>
</evidence>
<sequence length="675" mass="76042">MGWQLEAGGSTLLLLPGTAQIGRAANAQIRSSHQSVSRIHAEVVVRPRQGPLADVSPLEICIIDRSSTGHTFVNGQQPGRGTPQKLSEGDLLHFGVDPVRYKLCWRPMLVSFSSRLAPAELQQLEEKARATGTFLTPDWTPQCTHLLLEQFAITPKLLCCIIDGASPVSMAFLTELHQRVGEQTELRPAPPATEFAPLPAEGVDAAYADELSAYVASPQKRKDLLAGVWVIFSAKQTYDTLSVALSGAGCQVQLQTQDAAANVVLQELKRARGKPREVWVIPSLPPGLGAVLAQPLAELRCPVRVVSQQAVVGAILAGSNQRIQSQAPLPKAELESFPETHPTHTRPEMATQRKRQIPWESKAGMRVKEESFPNTVQEPGLCRSTQHTKLEEEKVDEHEALGGARPVQHCQQPDQQREEARLQAEKLQKEQLQQERLQQERLQQEKEKLHQEKLEQERRQQELLQKERLDQERLQEERRLEQQRQEERRRQQQEERCREERRQQERCQEATQHPAAQLEGVRDKGSLQQSAPSLIAPKLEEEKMDFGTVHSNASLSRRADVKEEELPQIIDGVEPNLHPTNTWLPSLQRNSKRALVLDGAELPRATWFTTTKRREPERQEEPASGRPNFKRFRKAQSSPPTRLVACVPWAPARNFDVFASQPTMDTESEIPRLGM</sequence>
<dbReference type="GO" id="GO:0030870">
    <property type="term" value="C:Mre11 complex"/>
    <property type="evidence" value="ECO:0007669"/>
    <property type="project" value="InterPro"/>
</dbReference>
<evidence type="ECO:0000259" key="9">
    <source>
        <dbReference type="PROSITE" id="PS50006"/>
    </source>
</evidence>
<dbReference type="Pfam" id="PF00498">
    <property type="entry name" value="FHA"/>
    <property type="match status" value="1"/>
</dbReference>
<keyword evidence="3" id="KW-0158">Chromosome</keyword>
<feature type="compositionally biased region" description="Basic and acidic residues" evidence="8">
    <location>
        <begin position="463"/>
        <end position="508"/>
    </location>
</feature>
<dbReference type="InterPro" id="IPR040227">
    <property type="entry name" value="Nibrin-rel"/>
</dbReference>
<evidence type="ECO:0000256" key="2">
    <source>
        <dbReference type="ARBA" id="ARBA00004286"/>
    </source>
</evidence>
<dbReference type="GO" id="GO:0005694">
    <property type="term" value="C:chromosome"/>
    <property type="evidence" value="ECO:0007669"/>
    <property type="project" value="UniProtKB-SubCell"/>
</dbReference>
<dbReference type="SUPFAM" id="SSF52113">
    <property type="entry name" value="BRCT domain"/>
    <property type="match status" value="1"/>
</dbReference>
<comment type="subcellular location">
    <subcellularLocation>
        <location evidence="2">Chromosome</location>
    </subcellularLocation>
    <subcellularLocation>
        <location evidence="1">Nucleus</location>
    </subcellularLocation>
</comment>
<feature type="compositionally biased region" description="Basic and acidic residues" evidence="8">
    <location>
        <begin position="388"/>
        <end position="400"/>
    </location>
</feature>
<dbReference type="InterPro" id="IPR000253">
    <property type="entry name" value="FHA_dom"/>
</dbReference>
<dbReference type="InterPro" id="IPR036420">
    <property type="entry name" value="BRCT_dom_sf"/>
</dbReference>
<dbReference type="SUPFAM" id="SSF49879">
    <property type="entry name" value="SMAD/FHA domain"/>
    <property type="match status" value="1"/>
</dbReference>
<keyword evidence="5" id="KW-0234">DNA repair</keyword>
<evidence type="ECO:0000256" key="1">
    <source>
        <dbReference type="ARBA" id="ARBA00004123"/>
    </source>
</evidence>
<accession>A0AA36J630</accession>
<comment type="caution">
    <text evidence="10">The sequence shown here is derived from an EMBL/GenBank/DDBJ whole genome shotgun (WGS) entry which is preliminary data.</text>
</comment>
<dbReference type="GO" id="GO:0003684">
    <property type="term" value="F:damaged DNA binding"/>
    <property type="evidence" value="ECO:0007669"/>
    <property type="project" value="TreeGrafter"/>
</dbReference>
<dbReference type="GO" id="GO:0007095">
    <property type="term" value="P:mitotic G2 DNA damage checkpoint signaling"/>
    <property type="evidence" value="ECO:0007669"/>
    <property type="project" value="InterPro"/>
</dbReference>
<gene>
    <name evidence="10" type="ORF">EVOR1521_LOCUS22820</name>
</gene>
<evidence type="ECO:0000256" key="5">
    <source>
        <dbReference type="ARBA" id="ARBA00023204"/>
    </source>
</evidence>
<dbReference type="Gene3D" id="3.40.50.10190">
    <property type="entry name" value="BRCT domain"/>
    <property type="match status" value="1"/>
</dbReference>
<feature type="region of interest" description="Disordered" evidence="8">
    <location>
        <begin position="463"/>
        <end position="529"/>
    </location>
</feature>
<protein>
    <recommendedName>
        <fullName evidence="9">FHA domain-containing protein</fullName>
    </recommendedName>
</protein>
<evidence type="ECO:0000256" key="4">
    <source>
        <dbReference type="ARBA" id="ARBA00022763"/>
    </source>
</evidence>
<dbReference type="InterPro" id="IPR008984">
    <property type="entry name" value="SMAD_FHA_dom_sf"/>
</dbReference>
<organism evidence="10 11">
    <name type="scientific">Effrenium voratum</name>
    <dbReference type="NCBI Taxonomy" id="2562239"/>
    <lineage>
        <taxon>Eukaryota</taxon>
        <taxon>Sar</taxon>
        <taxon>Alveolata</taxon>
        <taxon>Dinophyceae</taxon>
        <taxon>Suessiales</taxon>
        <taxon>Symbiodiniaceae</taxon>
        <taxon>Effrenium</taxon>
    </lineage>
</organism>
<dbReference type="EMBL" id="CAUJNA010003328">
    <property type="protein sequence ID" value="CAJ1399255.1"/>
    <property type="molecule type" value="Genomic_DNA"/>
</dbReference>
<dbReference type="Gene3D" id="2.60.200.20">
    <property type="match status" value="1"/>
</dbReference>
<dbReference type="PANTHER" id="PTHR12162">
    <property type="entry name" value="NIBRIN-RELATED"/>
    <property type="match status" value="1"/>
</dbReference>
<feature type="compositionally biased region" description="Polar residues" evidence="8">
    <location>
        <begin position="372"/>
        <end position="387"/>
    </location>
</feature>
<dbReference type="PANTHER" id="PTHR12162:SF0">
    <property type="entry name" value="NIBRIN"/>
    <property type="match status" value="1"/>
</dbReference>
<dbReference type="Proteomes" id="UP001178507">
    <property type="component" value="Unassembled WGS sequence"/>
</dbReference>
<evidence type="ECO:0000256" key="6">
    <source>
        <dbReference type="ARBA" id="ARBA00023242"/>
    </source>
</evidence>
<feature type="compositionally biased region" description="Basic and acidic residues" evidence="8">
    <location>
        <begin position="612"/>
        <end position="623"/>
    </location>
</feature>
<keyword evidence="6" id="KW-0539">Nucleus</keyword>
<dbReference type="GO" id="GO:0000724">
    <property type="term" value="P:double-strand break repair via homologous recombination"/>
    <property type="evidence" value="ECO:0007669"/>
    <property type="project" value="TreeGrafter"/>
</dbReference>
<evidence type="ECO:0000313" key="10">
    <source>
        <dbReference type="EMBL" id="CAJ1399255.1"/>
    </source>
</evidence>
<name>A0AA36J630_9DINO</name>
<evidence type="ECO:0000256" key="8">
    <source>
        <dbReference type="SAM" id="MobiDB-lite"/>
    </source>
</evidence>
<evidence type="ECO:0000256" key="3">
    <source>
        <dbReference type="ARBA" id="ARBA00022454"/>
    </source>
</evidence>
<keyword evidence="4" id="KW-0227">DNA damage</keyword>
<feature type="region of interest" description="Disordered" evidence="8">
    <location>
        <begin position="337"/>
        <end position="417"/>
    </location>
</feature>
<keyword evidence="11" id="KW-1185">Reference proteome</keyword>
<dbReference type="PROSITE" id="PS50006">
    <property type="entry name" value="FHA_DOMAIN"/>
    <property type="match status" value="1"/>
</dbReference>
<feature type="region of interest" description="Disordered" evidence="8">
    <location>
        <begin position="607"/>
        <end position="641"/>
    </location>
</feature>
<proteinExistence type="inferred from homology"/>
<dbReference type="SMART" id="SM00240">
    <property type="entry name" value="FHA"/>
    <property type="match status" value="1"/>
</dbReference>
<dbReference type="AlphaFoldDB" id="A0AA36J630"/>
<feature type="domain" description="FHA" evidence="9">
    <location>
        <begin position="19"/>
        <end position="78"/>
    </location>
</feature>
<comment type="similarity">
    <text evidence="7">Belongs to the Nibrin family.</text>
</comment>
<reference evidence="10" key="1">
    <citation type="submission" date="2023-08" db="EMBL/GenBank/DDBJ databases">
        <authorList>
            <person name="Chen Y."/>
            <person name="Shah S."/>
            <person name="Dougan E. K."/>
            <person name="Thang M."/>
            <person name="Chan C."/>
        </authorList>
    </citation>
    <scope>NUCLEOTIDE SEQUENCE</scope>
</reference>